<comment type="caution">
    <text evidence="3">The sequence shown here is derived from an EMBL/GenBank/DDBJ whole genome shotgun (WGS) entry which is preliminary data.</text>
</comment>
<keyword evidence="4" id="KW-1185">Reference proteome</keyword>
<gene>
    <name evidence="3" type="ORF">EIP91_007096</name>
</gene>
<organism evidence="3 4">
    <name type="scientific">Steccherinum ochraceum</name>
    <dbReference type="NCBI Taxonomy" id="92696"/>
    <lineage>
        <taxon>Eukaryota</taxon>
        <taxon>Fungi</taxon>
        <taxon>Dikarya</taxon>
        <taxon>Basidiomycota</taxon>
        <taxon>Agaricomycotina</taxon>
        <taxon>Agaricomycetes</taxon>
        <taxon>Polyporales</taxon>
        <taxon>Steccherinaceae</taxon>
        <taxon>Steccherinum</taxon>
    </lineage>
</organism>
<protein>
    <recommendedName>
        <fullName evidence="2">F-box domain-containing protein</fullName>
    </recommendedName>
</protein>
<dbReference type="STRING" id="92696.A0A4R0R4N1"/>
<dbReference type="Pfam" id="PF00646">
    <property type="entry name" value="F-box"/>
    <property type="match status" value="1"/>
</dbReference>
<dbReference type="SUPFAM" id="SSF81383">
    <property type="entry name" value="F-box domain"/>
    <property type="match status" value="1"/>
</dbReference>
<feature type="region of interest" description="Disordered" evidence="1">
    <location>
        <begin position="1"/>
        <end position="29"/>
    </location>
</feature>
<proteinExistence type="predicted"/>
<feature type="domain" description="F-box" evidence="2">
    <location>
        <begin position="34"/>
        <end position="83"/>
    </location>
</feature>
<dbReference type="Gene3D" id="1.20.1280.50">
    <property type="match status" value="1"/>
</dbReference>
<evidence type="ECO:0000256" key="1">
    <source>
        <dbReference type="SAM" id="MobiDB-lite"/>
    </source>
</evidence>
<evidence type="ECO:0000259" key="2">
    <source>
        <dbReference type="PROSITE" id="PS50181"/>
    </source>
</evidence>
<dbReference type="OrthoDB" id="2322499at2759"/>
<sequence length="674" mass="76752">MARKRTKVSHERDSAEDAATQSARPSQRKWRGLMQEIPNLPIDMLHEIFQHLTPPDLLSLSRTNKEFRSFILRKNAVGIWRGARQNIEGLPDCPSYMSEPAYANLMFSPHCHRCLTGNIQNIIVPFSVRYCNNCKKSLCVESYLLGGRGGYDGGLTADMFCTIPGERRKVLYHGPDVEGIWEEWRALTDEQAREEFKQRHRERVVEVMAHASQCAKFIEDRKSSRAAELKAEKGKKLDQVVERLRALGWGPELDDMKAGGYYSIREHASVRQLKKVNDKTWAEAQGPLTLLMKECKTNRLTMVKRRQIKERLTILANILREHFPAMRTTLSDFQPDFVDFAAMPEIRRIADAPSSKMITAEDFAPIKEKLLEMVDDWESCIRMQLCQAVTSPAYALSTKRPLEIQLASTLFDCTSCSRRGMHYPGVLAHECTRSRYYRGLDTKDSAYLYFDTAYSMSNIRPWSCSSIVRSPLSDRAKILIEACGEDPDQVRPMDDNLEAARLCCKTCSREDVKLVMSWRAALDHWRSTHSRIDQDEAEWEKVSDAEAKVVMRVEDTLSEKTAEHHVSNVQWSCARCPVARWSFRMTHSVALEHCRVTHHLAAPSMSNGDIYMSGDSQLIFSKPVLLVSAKLSKLTKSCLTPTERKYCKEGGGTLFDFDKANQATSSLAETSLLP</sequence>
<dbReference type="SMART" id="SM00256">
    <property type="entry name" value="FBOX"/>
    <property type="match status" value="1"/>
</dbReference>
<dbReference type="PROSITE" id="PS50181">
    <property type="entry name" value="FBOX"/>
    <property type="match status" value="1"/>
</dbReference>
<dbReference type="Proteomes" id="UP000292702">
    <property type="component" value="Unassembled WGS sequence"/>
</dbReference>
<reference evidence="3 4" key="1">
    <citation type="submission" date="2018-11" db="EMBL/GenBank/DDBJ databases">
        <title>Genome assembly of Steccherinum ochraceum LE-BIN_3174, the white-rot fungus of the Steccherinaceae family (The Residual Polyporoid clade, Polyporales, Basidiomycota).</title>
        <authorList>
            <person name="Fedorova T.V."/>
            <person name="Glazunova O.A."/>
            <person name="Landesman E.O."/>
            <person name="Moiseenko K.V."/>
            <person name="Psurtseva N.V."/>
            <person name="Savinova O.S."/>
            <person name="Shakhova N.V."/>
            <person name="Tyazhelova T.V."/>
            <person name="Vasina D.V."/>
        </authorList>
    </citation>
    <scope>NUCLEOTIDE SEQUENCE [LARGE SCALE GENOMIC DNA]</scope>
    <source>
        <strain evidence="3 4">LE-BIN_3174</strain>
    </source>
</reference>
<evidence type="ECO:0000313" key="4">
    <source>
        <dbReference type="Proteomes" id="UP000292702"/>
    </source>
</evidence>
<dbReference type="InterPro" id="IPR001810">
    <property type="entry name" value="F-box_dom"/>
</dbReference>
<accession>A0A4R0R4N1</accession>
<dbReference type="InterPro" id="IPR036047">
    <property type="entry name" value="F-box-like_dom_sf"/>
</dbReference>
<dbReference type="EMBL" id="RWJN01000384">
    <property type="protein sequence ID" value="TCD62300.1"/>
    <property type="molecule type" value="Genomic_DNA"/>
</dbReference>
<name>A0A4R0R4N1_9APHY</name>
<dbReference type="CDD" id="cd09917">
    <property type="entry name" value="F-box_SF"/>
    <property type="match status" value="1"/>
</dbReference>
<evidence type="ECO:0000313" key="3">
    <source>
        <dbReference type="EMBL" id="TCD62300.1"/>
    </source>
</evidence>
<dbReference type="AlphaFoldDB" id="A0A4R0R4N1"/>